<evidence type="ECO:0000256" key="3">
    <source>
        <dbReference type="PROSITE-ProRule" id="PRU00221"/>
    </source>
</evidence>
<dbReference type="PROSITE" id="PS50082">
    <property type="entry name" value="WD_REPEATS_2"/>
    <property type="match status" value="7"/>
</dbReference>
<dbReference type="SUPFAM" id="SSF50978">
    <property type="entry name" value="WD40 repeat-like"/>
    <property type="match status" value="2"/>
</dbReference>
<sequence length="480" mass="51458">MYPYSTVKRTTTDNDEAFRSTRPRPLACNFRSASFGTDVTSFVISPDGFLAASASFINNSHTVIVSYVTTNLHRHFLIGHRKKISSLTFSPDSQRIVSGDFGGVLRVWNAESGESIWTQEEHDGKITSIAYTSTGHQVVSVSEDGTVRLWNALTGDMVHIFDADGAVQCVCFSQCGSWIASGGEDGVVRLWDPKNVVPGAVFDGGHDGTVNSVAFSPDNVHVASAGADSTVRIWNINTKMMVHVLKGHINPVRCLTYSPSGKHIASGSDDSTLKIWDVGSGVPETTWEHGKGVITVLYSLDGAQLLTGTKDYRIYSWIYAFGCQDTAVISTTAISMGGQHVASSLGGNAVQLWDTESGELGPNLYGHTGAVDSVSFSPVGDFIATASSDSTVRIWETAKGGCLEKLEGHTGIVTSVVFSPQGTQVATSGFDQTLRWWDFSIPVSDISSKESDRLGASLHEESGTLDGIYVHDESGLFHAP</sequence>
<organism evidence="4 5">
    <name type="scientific">Linnemannia gamsii</name>
    <dbReference type="NCBI Taxonomy" id="64522"/>
    <lineage>
        <taxon>Eukaryota</taxon>
        <taxon>Fungi</taxon>
        <taxon>Fungi incertae sedis</taxon>
        <taxon>Mucoromycota</taxon>
        <taxon>Mortierellomycotina</taxon>
        <taxon>Mortierellomycetes</taxon>
        <taxon>Mortierellales</taxon>
        <taxon>Mortierellaceae</taxon>
        <taxon>Linnemannia</taxon>
    </lineage>
</organism>
<dbReference type="PANTHER" id="PTHR44129">
    <property type="entry name" value="WD REPEAT-CONTAINING PROTEIN POP1"/>
    <property type="match status" value="1"/>
</dbReference>
<dbReference type="Proteomes" id="UP001194696">
    <property type="component" value="Unassembled WGS sequence"/>
</dbReference>
<name>A0ABQ7JHE7_9FUNG</name>
<evidence type="ECO:0000256" key="1">
    <source>
        <dbReference type="ARBA" id="ARBA00022574"/>
    </source>
</evidence>
<dbReference type="Pfam" id="PF00400">
    <property type="entry name" value="WD40"/>
    <property type="match status" value="7"/>
</dbReference>
<feature type="repeat" description="WD" evidence="3">
    <location>
        <begin position="406"/>
        <end position="440"/>
    </location>
</feature>
<dbReference type="PROSITE" id="PS00678">
    <property type="entry name" value="WD_REPEATS_1"/>
    <property type="match status" value="2"/>
</dbReference>
<dbReference type="InterPro" id="IPR015943">
    <property type="entry name" value="WD40/YVTN_repeat-like_dom_sf"/>
</dbReference>
<dbReference type="InterPro" id="IPR050349">
    <property type="entry name" value="WD_LIS1/nudF_dynein_reg"/>
</dbReference>
<dbReference type="PROSITE" id="PS50294">
    <property type="entry name" value="WD_REPEATS_REGION"/>
    <property type="match status" value="7"/>
</dbReference>
<feature type="repeat" description="WD" evidence="3">
    <location>
        <begin position="160"/>
        <end position="192"/>
    </location>
</feature>
<dbReference type="CDD" id="cd00200">
    <property type="entry name" value="WD40"/>
    <property type="match status" value="1"/>
</dbReference>
<feature type="repeat" description="WD" evidence="3">
    <location>
        <begin position="119"/>
        <end position="160"/>
    </location>
</feature>
<feature type="repeat" description="WD" evidence="3">
    <location>
        <begin position="364"/>
        <end position="405"/>
    </location>
</feature>
<evidence type="ECO:0000256" key="2">
    <source>
        <dbReference type="ARBA" id="ARBA00022737"/>
    </source>
</evidence>
<feature type="repeat" description="WD" evidence="3">
    <location>
        <begin position="77"/>
        <end position="118"/>
    </location>
</feature>
<dbReference type="Gene3D" id="2.130.10.10">
    <property type="entry name" value="YVTN repeat-like/Quinoprotein amine dehydrogenase"/>
    <property type="match status" value="4"/>
</dbReference>
<feature type="repeat" description="WD" evidence="3">
    <location>
        <begin position="203"/>
        <end position="244"/>
    </location>
</feature>
<reference evidence="4 5" key="1">
    <citation type="journal article" date="2020" name="Fungal Divers.">
        <title>Resolving the Mortierellaceae phylogeny through synthesis of multi-gene phylogenetics and phylogenomics.</title>
        <authorList>
            <person name="Vandepol N."/>
            <person name="Liber J."/>
            <person name="Desiro A."/>
            <person name="Na H."/>
            <person name="Kennedy M."/>
            <person name="Barry K."/>
            <person name="Grigoriev I.V."/>
            <person name="Miller A.N."/>
            <person name="O'Donnell K."/>
            <person name="Stajich J.E."/>
            <person name="Bonito G."/>
        </authorList>
    </citation>
    <scope>NUCLEOTIDE SEQUENCE [LARGE SCALE GENOMIC DNA]</scope>
    <source>
        <strain evidence="4 5">AD045</strain>
    </source>
</reference>
<keyword evidence="2" id="KW-0677">Repeat</keyword>
<evidence type="ECO:0000313" key="5">
    <source>
        <dbReference type="Proteomes" id="UP001194696"/>
    </source>
</evidence>
<dbReference type="EMBL" id="JAAAIM010002475">
    <property type="protein sequence ID" value="KAG0272492.1"/>
    <property type="molecule type" value="Genomic_DNA"/>
</dbReference>
<proteinExistence type="predicted"/>
<dbReference type="InterPro" id="IPR019775">
    <property type="entry name" value="WD40_repeat_CS"/>
</dbReference>
<dbReference type="SMART" id="SM00320">
    <property type="entry name" value="WD40"/>
    <property type="match status" value="8"/>
</dbReference>
<keyword evidence="5" id="KW-1185">Reference proteome</keyword>
<protein>
    <recommendedName>
        <fullName evidence="6">WD40 repeat-like protein</fullName>
    </recommendedName>
</protein>
<keyword evidence="1 3" id="KW-0853">WD repeat</keyword>
<dbReference type="PRINTS" id="PR00320">
    <property type="entry name" value="GPROTEINBRPT"/>
</dbReference>
<dbReference type="InterPro" id="IPR036322">
    <property type="entry name" value="WD40_repeat_dom_sf"/>
</dbReference>
<gene>
    <name evidence="4" type="ORF">BGZ96_005289</name>
</gene>
<comment type="caution">
    <text evidence="4">The sequence shown here is derived from an EMBL/GenBank/DDBJ whole genome shotgun (WGS) entry which is preliminary data.</text>
</comment>
<dbReference type="InterPro" id="IPR020472">
    <property type="entry name" value="WD40_PAC1"/>
</dbReference>
<feature type="repeat" description="WD" evidence="3">
    <location>
        <begin position="245"/>
        <end position="286"/>
    </location>
</feature>
<feature type="non-terminal residue" evidence="4">
    <location>
        <position position="480"/>
    </location>
</feature>
<evidence type="ECO:0000313" key="4">
    <source>
        <dbReference type="EMBL" id="KAG0272492.1"/>
    </source>
</evidence>
<evidence type="ECO:0008006" key="6">
    <source>
        <dbReference type="Google" id="ProtNLM"/>
    </source>
</evidence>
<accession>A0ABQ7JHE7</accession>
<dbReference type="InterPro" id="IPR001680">
    <property type="entry name" value="WD40_rpt"/>
</dbReference>